<dbReference type="Gene3D" id="3.60.15.10">
    <property type="entry name" value="Ribonuclease Z/Hydroxyacylglutathione hydrolase-like"/>
    <property type="match status" value="1"/>
</dbReference>
<dbReference type="KEGG" id="cbw:RR42_s3007"/>
<dbReference type="Proteomes" id="UP000031843">
    <property type="component" value="Chromosome secondary"/>
</dbReference>
<dbReference type="Pfam" id="PF12706">
    <property type="entry name" value="Lactamase_B_2"/>
    <property type="match status" value="1"/>
</dbReference>
<feature type="compositionally biased region" description="Polar residues" evidence="1">
    <location>
        <begin position="20"/>
        <end position="35"/>
    </location>
</feature>
<dbReference type="STRING" id="68895.RR42_s3007"/>
<feature type="domain" description="Metallo-beta-lactamase" evidence="2">
    <location>
        <begin position="109"/>
        <end position="300"/>
    </location>
</feature>
<dbReference type="InterPro" id="IPR036866">
    <property type="entry name" value="RibonucZ/Hydroxyglut_hydro"/>
</dbReference>
<dbReference type="SUPFAM" id="SSF56281">
    <property type="entry name" value="Metallo-hydrolase/oxidoreductase"/>
    <property type="match status" value="1"/>
</dbReference>
<feature type="region of interest" description="Disordered" evidence="1">
    <location>
        <begin position="354"/>
        <end position="374"/>
    </location>
</feature>
<organism evidence="3 4">
    <name type="scientific">Cupriavidus basilensis</name>
    <dbReference type="NCBI Taxonomy" id="68895"/>
    <lineage>
        <taxon>Bacteria</taxon>
        <taxon>Pseudomonadati</taxon>
        <taxon>Pseudomonadota</taxon>
        <taxon>Betaproteobacteria</taxon>
        <taxon>Burkholderiales</taxon>
        <taxon>Burkholderiaceae</taxon>
        <taxon>Cupriavidus</taxon>
    </lineage>
</organism>
<sequence>MPCLPLWILNAIMTNCSPRSVSRQSYTQSPESRASQARALAGPPKGGLLKTLGIAWRFLFDKPADTQPAGPVPVQALTQADLLAAPDNTVFRLGHSTVLLKLGNAFWITDPVFSERASPVQWAGPQRFHQPPIGIDALPPIKAVILSHDHYDHLDRAAIMALADKAEHFLTPLGVGDRLIDWGIHAGKVRQLDWWQTTEVEGVRFVATPAQHFSGRTPFDGNRTLWASWVILHTDLRVFFSGDTGYFDGFKRIGERYGPFDLTLMETGAYDVNWPAVHMQPEQTLQAHVDLNGHCLLPIHNGTFDLAMHAWHEPFDRIIALAAARGVPVSTPRMGEAVSIQQAHNADRWWQDVKTRRNRKSMPAASPRIVNEQP</sequence>
<gene>
    <name evidence="3" type="ORF">RR42_s3007</name>
</gene>
<name>A0A0C4YNI2_9BURK</name>
<protein>
    <submittedName>
        <fullName evidence="3">Outer membrane protein romA</fullName>
    </submittedName>
</protein>
<feature type="region of interest" description="Disordered" evidence="1">
    <location>
        <begin position="20"/>
        <end position="41"/>
    </location>
</feature>
<keyword evidence="4" id="KW-1185">Reference proteome</keyword>
<dbReference type="PANTHER" id="PTHR15032:SF4">
    <property type="entry name" value="N-ACYL-PHOSPHATIDYLETHANOLAMINE-HYDROLYZING PHOSPHOLIPASE D"/>
    <property type="match status" value="1"/>
</dbReference>
<dbReference type="GO" id="GO:0005737">
    <property type="term" value="C:cytoplasm"/>
    <property type="evidence" value="ECO:0007669"/>
    <property type="project" value="TreeGrafter"/>
</dbReference>
<accession>A0A0C4YNI2</accession>
<dbReference type="AlphaFoldDB" id="A0A0C4YNI2"/>
<proteinExistence type="predicted"/>
<evidence type="ECO:0000259" key="2">
    <source>
        <dbReference type="Pfam" id="PF12706"/>
    </source>
</evidence>
<dbReference type="EMBL" id="CP010537">
    <property type="protein sequence ID" value="AJG24588.1"/>
    <property type="molecule type" value="Genomic_DNA"/>
</dbReference>
<dbReference type="InterPro" id="IPR001279">
    <property type="entry name" value="Metallo-B-lactamas"/>
</dbReference>
<evidence type="ECO:0000313" key="4">
    <source>
        <dbReference type="Proteomes" id="UP000031843"/>
    </source>
</evidence>
<dbReference type="PANTHER" id="PTHR15032">
    <property type="entry name" value="N-ACYL-PHOSPHATIDYLETHANOLAMINE-HYDROLYZING PHOSPHOLIPASE D"/>
    <property type="match status" value="1"/>
</dbReference>
<evidence type="ECO:0000313" key="3">
    <source>
        <dbReference type="EMBL" id="AJG24588.1"/>
    </source>
</evidence>
<reference evidence="3 4" key="1">
    <citation type="journal article" date="2015" name="Genome Announc.">
        <title>Complete Genome Sequence of Cupriavidus basilensis 4G11, Isolated from the Oak Ridge Field Research Center Site.</title>
        <authorList>
            <person name="Ray J."/>
            <person name="Waters R.J."/>
            <person name="Skerker J.M."/>
            <person name="Kuehl J.V."/>
            <person name="Price M.N."/>
            <person name="Huang J."/>
            <person name="Chakraborty R."/>
            <person name="Arkin A.P."/>
            <person name="Deutschbauer A."/>
        </authorList>
    </citation>
    <scope>NUCLEOTIDE SEQUENCE [LARGE SCALE GENOMIC DNA]</scope>
    <source>
        <strain evidence="3">4G11</strain>
    </source>
</reference>
<evidence type="ECO:0000256" key="1">
    <source>
        <dbReference type="SAM" id="MobiDB-lite"/>
    </source>
</evidence>